<dbReference type="PROSITE" id="PS00893">
    <property type="entry name" value="NUDIX_BOX"/>
    <property type="match status" value="1"/>
</dbReference>
<dbReference type="EMBL" id="JAQQWE010000004">
    <property type="protein sequence ID" value="KAK7955722.1"/>
    <property type="molecule type" value="Genomic_DNA"/>
</dbReference>
<organism evidence="3 4">
    <name type="scientific">Apiospora aurea</name>
    <dbReference type="NCBI Taxonomy" id="335848"/>
    <lineage>
        <taxon>Eukaryota</taxon>
        <taxon>Fungi</taxon>
        <taxon>Dikarya</taxon>
        <taxon>Ascomycota</taxon>
        <taxon>Pezizomycotina</taxon>
        <taxon>Sordariomycetes</taxon>
        <taxon>Xylariomycetidae</taxon>
        <taxon>Amphisphaeriales</taxon>
        <taxon>Apiosporaceae</taxon>
        <taxon>Apiospora</taxon>
    </lineage>
</organism>
<dbReference type="PANTHER" id="PTHR21340">
    <property type="entry name" value="DIADENOSINE 5,5-P1,P4-TETRAPHOSPHATE PYROPHOSPHOHYDROLASE MUTT"/>
    <property type="match status" value="1"/>
</dbReference>
<dbReference type="InterPro" id="IPR051325">
    <property type="entry name" value="Nudix_hydrolase_domain"/>
</dbReference>
<feature type="domain" description="Nudix hydrolase" evidence="2">
    <location>
        <begin position="14"/>
        <end position="174"/>
    </location>
</feature>
<dbReference type="Proteomes" id="UP001391051">
    <property type="component" value="Unassembled WGS sequence"/>
</dbReference>
<keyword evidence="1" id="KW-0378">Hydrolase</keyword>
<evidence type="ECO:0000313" key="4">
    <source>
        <dbReference type="Proteomes" id="UP001391051"/>
    </source>
</evidence>
<dbReference type="Gene3D" id="3.90.79.10">
    <property type="entry name" value="Nucleoside Triphosphate Pyrophosphohydrolase"/>
    <property type="match status" value="1"/>
</dbReference>
<dbReference type="RefSeq" id="XP_066701028.1">
    <property type="nucleotide sequence ID" value="XM_066841166.1"/>
</dbReference>
<proteinExistence type="predicted"/>
<dbReference type="InterPro" id="IPR015797">
    <property type="entry name" value="NUDIX_hydrolase-like_dom_sf"/>
</dbReference>
<reference evidence="3 4" key="1">
    <citation type="submission" date="2023-01" db="EMBL/GenBank/DDBJ databases">
        <title>Analysis of 21 Apiospora genomes using comparative genomics revels a genus with tremendous synthesis potential of carbohydrate active enzymes and secondary metabolites.</title>
        <authorList>
            <person name="Sorensen T."/>
        </authorList>
    </citation>
    <scope>NUCLEOTIDE SEQUENCE [LARGE SCALE GENOMIC DNA]</scope>
    <source>
        <strain evidence="3 4">CBS 24483</strain>
    </source>
</reference>
<dbReference type="PROSITE" id="PS51462">
    <property type="entry name" value="NUDIX"/>
    <property type="match status" value="1"/>
</dbReference>
<dbReference type="PANTHER" id="PTHR21340:SF0">
    <property type="entry name" value="BIS(5'-NUCLEOSYL)-TETRAPHOSPHATASE [ASYMMETRICAL]"/>
    <property type="match status" value="1"/>
</dbReference>
<dbReference type="InterPro" id="IPR000086">
    <property type="entry name" value="NUDIX_hydrolase_dom"/>
</dbReference>
<gene>
    <name evidence="3" type="ORF">PG986_004944</name>
</gene>
<dbReference type="InterPro" id="IPR020084">
    <property type="entry name" value="NUDIX_hydrolase_CS"/>
</dbReference>
<comment type="caution">
    <text evidence="3">The sequence shown here is derived from an EMBL/GenBank/DDBJ whole genome shotgun (WGS) entry which is preliminary data.</text>
</comment>
<dbReference type="SUPFAM" id="SSF55811">
    <property type="entry name" value="Nudix"/>
    <property type="match status" value="1"/>
</dbReference>
<evidence type="ECO:0000259" key="2">
    <source>
        <dbReference type="PROSITE" id="PS51462"/>
    </source>
</evidence>
<evidence type="ECO:0000313" key="3">
    <source>
        <dbReference type="EMBL" id="KAK7955722.1"/>
    </source>
</evidence>
<sequence length="180" mass="20303">MASSSSSKVYDGTQYVESCGAVVFDNSKQKVCLPLRRRAKEDGSQEEAWVLPKGRRHCGEHRYAAALREVEEETGYACHLQSLNMVTRAPAAQEPEAATTGKPRPCRTYTEPFMVTHRNKQDGYLKLIYWYLAVADAQMTAGEETFTPRFFEPEEALATITFPDERKVLEEGIRLMRGGC</sequence>
<protein>
    <submittedName>
        <fullName evidence="3">NUDIX domain-containing protein</fullName>
    </submittedName>
</protein>
<keyword evidence="4" id="KW-1185">Reference proteome</keyword>
<evidence type="ECO:0000256" key="1">
    <source>
        <dbReference type="ARBA" id="ARBA00022801"/>
    </source>
</evidence>
<dbReference type="Pfam" id="PF00293">
    <property type="entry name" value="NUDIX"/>
    <property type="match status" value="1"/>
</dbReference>
<name>A0ABR1QH07_9PEZI</name>
<dbReference type="GeneID" id="92074228"/>
<accession>A0ABR1QH07</accession>